<feature type="domain" description="Orn/Lys/Arg decarboxylase C-terminal" evidence="7">
    <location>
        <begin position="404"/>
        <end position="490"/>
    </location>
</feature>
<feature type="domain" description="Orn/Lys/Arg decarboxylases family 1 pyridoxal-P attachment site" evidence="6">
    <location>
        <begin position="11"/>
        <end position="308"/>
    </location>
</feature>
<dbReference type="PANTHER" id="PTHR43277">
    <property type="entry name" value="ARGININE DECARBOXYLASE"/>
    <property type="match status" value="1"/>
</dbReference>
<protein>
    <submittedName>
        <fullName evidence="8">Aminotransferase class I/II-fold pyridoxal phosphate-dependent enzyme</fullName>
    </submittedName>
</protein>
<dbReference type="GO" id="GO:0008483">
    <property type="term" value="F:transaminase activity"/>
    <property type="evidence" value="ECO:0007669"/>
    <property type="project" value="UniProtKB-KW"/>
</dbReference>
<dbReference type="Gene3D" id="3.90.100.10">
    <property type="entry name" value="Orn/Lys/Arg decarboxylase, C-terminal domain"/>
    <property type="match status" value="1"/>
</dbReference>
<dbReference type="InterPro" id="IPR015424">
    <property type="entry name" value="PyrdxlP-dep_Trfase"/>
</dbReference>
<dbReference type="InterPro" id="IPR000310">
    <property type="entry name" value="Orn/Lys/Arg_deCO2ase_major_dom"/>
</dbReference>
<evidence type="ECO:0000256" key="4">
    <source>
        <dbReference type="ARBA" id="ARBA00022898"/>
    </source>
</evidence>
<evidence type="ECO:0000259" key="7">
    <source>
        <dbReference type="Pfam" id="PF03711"/>
    </source>
</evidence>
<keyword evidence="4" id="KW-0663">Pyridoxal phosphate</keyword>
<dbReference type="InterPro" id="IPR008286">
    <property type="entry name" value="Prn/Lys/Arg_de-COase_C"/>
</dbReference>
<keyword evidence="8" id="KW-0808">Transferase</keyword>
<keyword evidence="3" id="KW-0210">Decarboxylase</keyword>
<dbReference type="Pfam" id="PF01276">
    <property type="entry name" value="OKR_DC_1"/>
    <property type="match status" value="1"/>
</dbReference>
<dbReference type="EMBL" id="JAHZIK010000317">
    <property type="protein sequence ID" value="MBW7455184.1"/>
    <property type="molecule type" value="Genomic_DNA"/>
</dbReference>
<dbReference type="SUPFAM" id="SSF55904">
    <property type="entry name" value="Ornithine decarboxylase C-terminal domain"/>
    <property type="match status" value="1"/>
</dbReference>
<evidence type="ECO:0000256" key="1">
    <source>
        <dbReference type="ARBA" id="ARBA00001933"/>
    </source>
</evidence>
<dbReference type="RefSeq" id="WP_210046340.1">
    <property type="nucleotide sequence ID" value="NZ_JBHLVU010000027.1"/>
</dbReference>
<evidence type="ECO:0000256" key="3">
    <source>
        <dbReference type="ARBA" id="ARBA00022793"/>
    </source>
</evidence>
<sequence>MTAIEPLFHAPLYEALMDLHRSIPISYHVPGHKYGQSLNKLQKLDTDAAQIFQAIMALDVTELSGTDDLHMPTSVIAAAQRLAAGTFGAEHTYFLVGGSTVGNLAMIMASCNPGDLIILQRNVHKSVLNGLMLAQARAVFLSPQTDPGTGLHAIPKLSNIEEALLRYPEAKAVFLTNPSYYGLSTDLEPYAKLVHSHDCLLLVDEAHGAHYGMHPSFPRSALQAGADAVVQSTHKTLSALTMGAMLHVQGIRIDRDALGEALSMVQSSSPSYPIMASLDIARAMIDTFGPSLFEEGIMAAESFRHWANESSGWIELPAYGLNMMGDPLRIVIKDRAGLLSGYDLQKMLEKRGCWPEMADSIHVILLFGMSMSLKDNEKLIQACIEIGKEVHRGTDFDMVIHRNYVNEAKIKGSMYDTVQSISEPVLFNRQRKQRDQVEMINITEAAGRIAAEAVIPYPPGIPILYSGERIHQNVALYMKELALMGAKCQGISDPTLKTIMVIREA</sequence>
<reference evidence="8 9" key="1">
    <citation type="submission" date="2021-07" db="EMBL/GenBank/DDBJ databases">
        <title>Paenibacillus radiodurans sp. nov., isolated from the southeastern edge of Tengger Desert.</title>
        <authorList>
            <person name="Zhang G."/>
        </authorList>
    </citation>
    <scope>NUCLEOTIDE SEQUENCE [LARGE SCALE GENOMIC DNA]</scope>
    <source>
        <strain evidence="8 9">CCM 7311</strain>
    </source>
</reference>
<comment type="cofactor">
    <cofactor evidence="1">
        <name>pyridoxal 5'-phosphate</name>
        <dbReference type="ChEBI" id="CHEBI:597326"/>
    </cofactor>
</comment>
<dbReference type="InterPro" id="IPR036633">
    <property type="entry name" value="Prn/Lys/Arg_de-COase_C_sf"/>
</dbReference>
<gene>
    <name evidence="8" type="ORF">K0U00_14250</name>
</gene>
<evidence type="ECO:0000313" key="9">
    <source>
        <dbReference type="Proteomes" id="UP001519887"/>
    </source>
</evidence>
<dbReference type="Pfam" id="PF03711">
    <property type="entry name" value="OKR_DC_1_C"/>
    <property type="match status" value="1"/>
</dbReference>
<accession>A0ABS7C2T4</accession>
<dbReference type="CDD" id="cd00615">
    <property type="entry name" value="Orn_deC_like"/>
    <property type="match status" value="1"/>
</dbReference>
<dbReference type="Proteomes" id="UP001519887">
    <property type="component" value="Unassembled WGS sequence"/>
</dbReference>
<proteinExistence type="inferred from homology"/>
<dbReference type="Gene3D" id="3.40.640.10">
    <property type="entry name" value="Type I PLP-dependent aspartate aminotransferase-like (Major domain)"/>
    <property type="match status" value="1"/>
</dbReference>
<comment type="caution">
    <text evidence="8">The sequence shown here is derived from an EMBL/GenBank/DDBJ whole genome shotgun (WGS) entry which is preliminary data.</text>
</comment>
<dbReference type="SUPFAM" id="SSF53383">
    <property type="entry name" value="PLP-dependent transferases"/>
    <property type="match status" value="1"/>
</dbReference>
<comment type="similarity">
    <text evidence="2">Belongs to the Orn/Lys/Arg decarboxylase class-I family.</text>
</comment>
<evidence type="ECO:0000256" key="5">
    <source>
        <dbReference type="ARBA" id="ARBA00023239"/>
    </source>
</evidence>
<dbReference type="PANTHER" id="PTHR43277:SF3">
    <property type="entry name" value="DECARBOXYLASE, PUTATIVE-RELATED"/>
    <property type="match status" value="1"/>
</dbReference>
<evidence type="ECO:0000256" key="2">
    <source>
        <dbReference type="ARBA" id="ARBA00010671"/>
    </source>
</evidence>
<dbReference type="InterPro" id="IPR015421">
    <property type="entry name" value="PyrdxlP-dep_Trfase_major"/>
</dbReference>
<dbReference type="InterPro" id="IPR052357">
    <property type="entry name" value="Orn_Lys_Arg_decarboxylase-I"/>
</dbReference>
<name>A0ABS7C2T4_9BACL</name>
<keyword evidence="8" id="KW-0032">Aminotransferase</keyword>
<organism evidence="8 9">
    <name type="scientific">Paenibacillus sepulcri</name>
    <dbReference type="NCBI Taxonomy" id="359917"/>
    <lineage>
        <taxon>Bacteria</taxon>
        <taxon>Bacillati</taxon>
        <taxon>Bacillota</taxon>
        <taxon>Bacilli</taxon>
        <taxon>Bacillales</taxon>
        <taxon>Paenibacillaceae</taxon>
        <taxon>Paenibacillus</taxon>
    </lineage>
</organism>
<evidence type="ECO:0000259" key="6">
    <source>
        <dbReference type="Pfam" id="PF01276"/>
    </source>
</evidence>
<evidence type="ECO:0000313" key="8">
    <source>
        <dbReference type="EMBL" id="MBW7455184.1"/>
    </source>
</evidence>
<keyword evidence="9" id="KW-1185">Reference proteome</keyword>
<keyword evidence="5" id="KW-0456">Lyase</keyword>